<dbReference type="AlphaFoldDB" id="A0A183DD09"/>
<gene>
    <name evidence="1" type="ORF">GPUH_LOCUS6597</name>
</gene>
<accession>A0A183DD09</accession>
<dbReference type="WBParaSite" id="GPUH_0000660901-mRNA-1">
    <property type="protein sequence ID" value="GPUH_0000660901-mRNA-1"/>
    <property type="gene ID" value="GPUH_0000660901"/>
</dbReference>
<sequence length="89" mass="9740">MQHAAEISAGDAADSKIERAKRQRDYFLQQTSAGAQLSATFKTGFDYGVSAAIALKPANVKKTFNTAAATIKYKLHLFLFSKIQSSYSF</sequence>
<evidence type="ECO:0000313" key="1">
    <source>
        <dbReference type="EMBL" id="VDK55268.1"/>
    </source>
</evidence>
<keyword evidence="2" id="KW-1185">Reference proteome</keyword>
<evidence type="ECO:0000313" key="2">
    <source>
        <dbReference type="Proteomes" id="UP000271098"/>
    </source>
</evidence>
<dbReference type="OrthoDB" id="300855at2759"/>
<protein>
    <submittedName>
        <fullName evidence="1 3">Uncharacterized protein</fullName>
    </submittedName>
</protein>
<reference evidence="1 2" key="2">
    <citation type="submission" date="2018-11" db="EMBL/GenBank/DDBJ databases">
        <authorList>
            <consortium name="Pathogen Informatics"/>
        </authorList>
    </citation>
    <scope>NUCLEOTIDE SEQUENCE [LARGE SCALE GENOMIC DNA]</scope>
</reference>
<dbReference type="EMBL" id="UYRT01015744">
    <property type="protein sequence ID" value="VDK55268.1"/>
    <property type="molecule type" value="Genomic_DNA"/>
</dbReference>
<reference evidence="3" key="1">
    <citation type="submission" date="2016-06" db="UniProtKB">
        <authorList>
            <consortium name="WormBaseParasite"/>
        </authorList>
    </citation>
    <scope>IDENTIFICATION</scope>
</reference>
<organism evidence="3">
    <name type="scientific">Gongylonema pulchrum</name>
    <dbReference type="NCBI Taxonomy" id="637853"/>
    <lineage>
        <taxon>Eukaryota</taxon>
        <taxon>Metazoa</taxon>
        <taxon>Ecdysozoa</taxon>
        <taxon>Nematoda</taxon>
        <taxon>Chromadorea</taxon>
        <taxon>Rhabditida</taxon>
        <taxon>Spirurina</taxon>
        <taxon>Spiruromorpha</taxon>
        <taxon>Spiruroidea</taxon>
        <taxon>Gongylonematidae</taxon>
        <taxon>Gongylonema</taxon>
    </lineage>
</organism>
<evidence type="ECO:0000313" key="3">
    <source>
        <dbReference type="WBParaSite" id="GPUH_0000660901-mRNA-1"/>
    </source>
</evidence>
<proteinExistence type="predicted"/>
<dbReference type="Proteomes" id="UP000271098">
    <property type="component" value="Unassembled WGS sequence"/>
</dbReference>
<name>A0A183DD09_9BILA</name>